<dbReference type="EMBL" id="GISG01269220">
    <property type="protein sequence ID" value="MBA4675909.1"/>
    <property type="molecule type" value="Transcribed_RNA"/>
</dbReference>
<reference evidence="1" key="2">
    <citation type="submission" date="2020-07" db="EMBL/GenBank/DDBJ databases">
        <authorList>
            <person name="Vera ALvarez R."/>
            <person name="Arias-Moreno D.M."/>
            <person name="Jimenez-Jacinto V."/>
            <person name="Jimenez-Bremont J.F."/>
            <person name="Swaminathan K."/>
            <person name="Moose S.P."/>
            <person name="Guerrero-Gonzalez M.L."/>
            <person name="Marino-Ramirez L."/>
            <person name="Landsman D."/>
            <person name="Rodriguez-Kessler M."/>
            <person name="Delgado-Sanchez P."/>
        </authorList>
    </citation>
    <scope>NUCLEOTIDE SEQUENCE</scope>
    <source>
        <tissue evidence="1">Cladode</tissue>
    </source>
</reference>
<name>A0A7C9FER9_OPUST</name>
<sequence length="103" mass="12053">MTRMCAPTSMNQNSIERIFQITLIRSTDKRFQIQCRTKLNFLVNLLPTKVRTKTLQMNRKSIWCFVNCKLFECPNFMLAPFTLVLSLSTVQLLSSSEMHKSFI</sequence>
<accession>A0A7C9FER9</accession>
<evidence type="ECO:0000313" key="1">
    <source>
        <dbReference type="EMBL" id="MBA4675909.1"/>
    </source>
</evidence>
<proteinExistence type="predicted"/>
<organism evidence="1">
    <name type="scientific">Opuntia streptacantha</name>
    <name type="common">Prickly pear cactus</name>
    <name type="synonym">Opuntia cardona</name>
    <dbReference type="NCBI Taxonomy" id="393608"/>
    <lineage>
        <taxon>Eukaryota</taxon>
        <taxon>Viridiplantae</taxon>
        <taxon>Streptophyta</taxon>
        <taxon>Embryophyta</taxon>
        <taxon>Tracheophyta</taxon>
        <taxon>Spermatophyta</taxon>
        <taxon>Magnoliopsida</taxon>
        <taxon>eudicotyledons</taxon>
        <taxon>Gunneridae</taxon>
        <taxon>Pentapetalae</taxon>
        <taxon>Caryophyllales</taxon>
        <taxon>Cactineae</taxon>
        <taxon>Cactaceae</taxon>
        <taxon>Opuntioideae</taxon>
        <taxon>Opuntia</taxon>
    </lineage>
</organism>
<protein>
    <submittedName>
        <fullName evidence="1">Uncharacterized protein</fullName>
    </submittedName>
</protein>
<dbReference type="AlphaFoldDB" id="A0A7C9FER9"/>
<reference evidence="1" key="1">
    <citation type="journal article" date="2013" name="J. Plant Res.">
        <title>Effect of fungi and light on seed germination of three Opuntia species from semiarid lands of central Mexico.</title>
        <authorList>
            <person name="Delgado-Sanchez P."/>
            <person name="Jimenez-Bremont J.F."/>
            <person name="Guerrero-Gonzalez Mde L."/>
            <person name="Flores J."/>
        </authorList>
    </citation>
    <scope>NUCLEOTIDE SEQUENCE</scope>
    <source>
        <tissue evidence="1">Cladode</tissue>
    </source>
</reference>